<protein>
    <submittedName>
        <fullName evidence="1">Uncharacterized protein</fullName>
    </submittedName>
</protein>
<dbReference type="AlphaFoldDB" id="W2WLL5"/>
<dbReference type="EMBL" id="ANIX01002570">
    <property type="protein sequence ID" value="ETP11386.1"/>
    <property type="molecule type" value="Genomic_DNA"/>
</dbReference>
<organism evidence="1 2">
    <name type="scientific">Phytophthora nicotianae CJ01A1</name>
    <dbReference type="NCBI Taxonomy" id="1317063"/>
    <lineage>
        <taxon>Eukaryota</taxon>
        <taxon>Sar</taxon>
        <taxon>Stramenopiles</taxon>
        <taxon>Oomycota</taxon>
        <taxon>Peronosporomycetes</taxon>
        <taxon>Peronosporales</taxon>
        <taxon>Peronosporaceae</taxon>
        <taxon>Phytophthora</taxon>
    </lineage>
</organism>
<sequence length="77" mass="8322">MDYPSASSSRCVNGAPAHVAPDMLDARVKRHIIQGMGGLSERFSHILPVRRHDSTDCAYRYLLDVDIGVPSAPDASA</sequence>
<accession>W2WLL5</accession>
<dbReference type="Proteomes" id="UP000018958">
    <property type="component" value="Unassembled WGS sequence"/>
</dbReference>
<reference evidence="1 2" key="1">
    <citation type="submission" date="2013-11" db="EMBL/GenBank/DDBJ databases">
        <title>The Genome Sequence of Phytophthora parasitica CJ01A1.</title>
        <authorList>
            <consortium name="The Broad Institute Genomics Platform"/>
            <person name="Russ C."/>
            <person name="Tyler B."/>
            <person name="Panabieres F."/>
            <person name="Shan W."/>
            <person name="Tripathy S."/>
            <person name="Grunwald N."/>
            <person name="Machado M."/>
            <person name="Johnson C.S."/>
            <person name="Walker B."/>
            <person name="Young S.K."/>
            <person name="Zeng Q."/>
            <person name="Gargeya S."/>
            <person name="Fitzgerald M."/>
            <person name="Haas B."/>
            <person name="Abouelleil A."/>
            <person name="Allen A.W."/>
            <person name="Alvarado L."/>
            <person name="Arachchi H.M."/>
            <person name="Berlin A.M."/>
            <person name="Chapman S.B."/>
            <person name="Gainer-Dewar J."/>
            <person name="Goldberg J."/>
            <person name="Griggs A."/>
            <person name="Gujja S."/>
            <person name="Hansen M."/>
            <person name="Howarth C."/>
            <person name="Imamovic A."/>
            <person name="Ireland A."/>
            <person name="Larimer J."/>
            <person name="McCowan C."/>
            <person name="Murphy C."/>
            <person name="Pearson M."/>
            <person name="Poon T.W."/>
            <person name="Priest M."/>
            <person name="Roberts A."/>
            <person name="Saif S."/>
            <person name="Shea T."/>
            <person name="Sisk P."/>
            <person name="Sykes S."/>
            <person name="Wortman J."/>
            <person name="Nusbaum C."/>
            <person name="Birren B."/>
        </authorList>
    </citation>
    <scope>NUCLEOTIDE SEQUENCE [LARGE SCALE GENOMIC DNA]</scope>
    <source>
        <strain evidence="1 2">CJ01A1</strain>
    </source>
</reference>
<dbReference type="OrthoDB" id="123817at2759"/>
<proteinExistence type="predicted"/>
<name>W2WLL5_PHYNI</name>
<gene>
    <name evidence="1" type="ORF">F441_13092</name>
</gene>
<comment type="caution">
    <text evidence="1">The sequence shown here is derived from an EMBL/GenBank/DDBJ whole genome shotgun (WGS) entry which is preliminary data.</text>
</comment>
<evidence type="ECO:0000313" key="1">
    <source>
        <dbReference type="EMBL" id="ETP11386.1"/>
    </source>
</evidence>
<evidence type="ECO:0000313" key="2">
    <source>
        <dbReference type="Proteomes" id="UP000018958"/>
    </source>
</evidence>